<evidence type="ECO:0000256" key="5">
    <source>
        <dbReference type="ARBA" id="ARBA00023002"/>
    </source>
</evidence>
<sequence>MIENITTLENEIYDAIVIGTGISGGWAAKELCENGLKTLVLERGRMIEHIKDYPTMYMDPWDFDLREQSTPEENKRQEKQARTGYVTKPESKHWFVDDLKHPYGETKRLDWIRGYHVGGRSITWGRQSYRLSDIDFEANKLDGYGVDWPIRYQDIAPWYDKVEEFIGVSGENLGLPQLPDGKFTPPMDLTCAEKILKEGIESNFENRFLTIGRTANITGDGKFEGRAKCQYRNRCIRGCPFGGYFSSNASTLPAAQRTGKMTLRPNSIVYEIVYDDKQKLATGVKVIDAETKEKIEFKAKIIFCCASTMPTTQILLQSKSNRFPDGMGNDSGELGHNIMDHHLGAGASAIIDNLDDSYFKGRRPNGFYIPRFQNLDKKSEKKDFIRGYGYQGGSSRSDWTRAVAEMSFGIELKEKLLKPGKWSIGMGGFGEVLPYHDNMVTLNYDTLDEWGLPILQFDAELKENEFRMREDMVTQAVAMMKAAGFKNVKGYNDDCYLGIGIHEMGTARMGNDPKTSVLNKHNQLHSVLNVYVTDGACMTSAGCQNPSLTYMALSARAANHAAEFIKMLKIDHNG</sequence>
<dbReference type="InterPro" id="IPR007867">
    <property type="entry name" value="GMC_OxRtase_C"/>
</dbReference>
<evidence type="ECO:0000259" key="7">
    <source>
        <dbReference type="Pfam" id="PF05199"/>
    </source>
</evidence>
<protein>
    <submittedName>
        <fullName evidence="8">GMC oxidoreductase</fullName>
    </submittedName>
</protein>
<keyword evidence="3" id="KW-0285">Flavoprotein</keyword>
<comment type="caution">
    <text evidence="8">The sequence shown here is derived from an EMBL/GenBank/DDBJ whole genome shotgun (WGS) entry which is preliminary data.</text>
</comment>
<dbReference type="SUPFAM" id="SSF51905">
    <property type="entry name" value="FAD/NAD(P)-binding domain"/>
    <property type="match status" value="1"/>
</dbReference>
<organism evidence="8 9">
    <name type="scientific">Namhaeicola litoreus</name>
    <dbReference type="NCBI Taxonomy" id="1052145"/>
    <lineage>
        <taxon>Bacteria</taxon>
        <taxon>Pseudomonadati</taxon>
        <taxon>Bacteroidota</taxon>
        <taxon>Flavobacteriia</taxon>
        <taxon>Flavobacteriales</taxon>
        <taxon>Flavobacteriaceae</taxon>
        <taxon>Namhaeicola</taxon>
    </lineage>
</organism>
<dbReference type="Gene3D" id="3.50.50.60">
    <property type="entry name" value="FAD/NAD(P)-binding domain"/>
    <property type="match status" value="2"/>
</dbReference>
<keyword evidence="5" id="KW-0560">Oxidoreductase</keyword>
<dbReference type="InterPro" id="IPR051473">
    <property type="entry name" value="P2Ox-like"/>
</dbReference>
<dbReference type="InterPro" id="IPR000172">
    <property type="entry name" value="GMC_OxRdtase_N"/>
</dbReference>
<evidence type="ECO:0000256" key="3">
    <source>
        <dbReference type="ARBA" id="ARBA00022630"/>
    </source>
</evidence>
<dbReference type="EMBL" id="JBHTMY010000003">
    <property type="protein sequence ID" value="MFD1316038.1"/>
    <property type="molecule type" value="Genomic_DNA"/>
</dbReference>
<name>A0ABW3Y463_9FLAO</name>
<evidence type="ECO:0000259" key="6">
    <source>
        <dbReference type="Pfam" id="PF00732"/>
    </source>
</evidence>
<accession>A0ABW3Y463</accession>
<dbReference type="SUPFAM" id="SSF54373">
    <property type="entry name" value="FAD-linked reductases, C-terminal domain"/>
    <property type="match status" value="1"/>
</dbReference>
<dbReference type="Pfam" id="PF05199">
    <property type="entry name" value="GMC_oxred_C"/>
    <property type="match status" value="1"/>
</dbReference>
<comment type="similarity">
    <text evidence="2">Belongs to the GMC oxidoreductase family.</text>
</comment>
<keyword evidence="4" id="KW-0274">FAD</keyword>
<evidence type="ECO:0000256" key="2">
    <source>
        <dbReference type="ARBA" id="ARBA00010790"/>
    </source>
</evidence>
<gene>
    <name evidence="8" type="ORF">ACFQ39_10450</name>
</gene>
<dbReference type="PANTHER" id="PTHR42784:SF1">
    <property type="entry name" value="PYRANOSE 2-OXIDASE"/>
    <property type="match status" value="1"/>
</dbReference>
<reference evidence="9" key="1">
    <citation type="journal article" date="2019" name="Int. J. Syst. Evol. Microbiol.">
        <title>The Global Catalogue of Microorganisms (GCM) 10K type strain sequencing project: providing services to taxonomists for standard genome sequencing and annotation.</title>
        <authorList>
            <consortium name="The Broad Institute Genomics Platform"/>
            <consortium name="The Broad Institute Genome Sequencing Center for Infectious Disease"/>
            <person name="Wu L."/>
            <person name="Ma J."/>
        </authorList>
    </citation>
    <scope>NUCLEOTIDE SEQUENCE [LARGE SCALE GENOMIC DNA]</scope>
    <source>
        <strain evidence="9">CCUG 61485</strain>
    </source>
</reference>
<dbReference type="InterPro" id="IPR036188">
    <property type="entry name" value="FAD/NAD-bd_sf"/>
</dbReference>
<feature type="domain" description="Glucose-methanol-choline oxidoreductase N-terminal" evidence="6">
    <location>
        <begin position="105"/>
        <end position="341"/>
    </location>
</feature>
<comment type="cofactor">
    <cofactor evidence="1">
        <name>FAD</name>
        <dbReference type="ChEBI" id="CHEBI:57692"/>
    </cofactor>
</comment>
<keyword evidence="9" id="KW-1185">Reference proteome</keyword>
<dbReference type="Pfam" id="PF00732">
    <property type="entry name" value="GMC_oxred_N"/>
    <property type="match status" value="1"/>
</dbReference>
<evidence type="ECO:0000256" key="1">
    <source>
        <dbReference type="ARBA" id="ARBA00001974"/>
    </source>
</evidence>
<dbReference type="PANTHER" id="PTHR42784">
    <property type="entry name" value="PYRANOSE 2-OXIDASE"/>
    <property type="match status" value="1"/>
</dbReference>
<feature type="domain" description="Glucose-methanol-choline oxidoreductase C-terminal" evidence="7">
    <location>
        <begin position="434"/>
        <end position="553"/>
    </location>
</feature>
<proteinExistence type="inferred from homology"/>
<evidence type="ECO:0000313" key="9">
    <source>
        <dbReference type="Proteomes" id="UP001597201"/>
    </source>
</evidence>
<dbReference type="RefSeq" id="WP_377178785.1">
    <property type="nucleotide sequence ID" value="NZ_JBHTMY010000003.1"/>
</dbReference>
<dbReference type="Proteomes" id="UP001597201">
    <property type="component" value="Unassembled WGS sequence"/>
</dbReference>
<evidence type="ECO:0000256" key="4">
    <source>
        <dbReference type="ARBA" id="ARBA00022827"/>
    </source>
</evidence>
<evidence type="ECO:0000313" key="8">
    <source>
        <dbReference type="EMBL" id="MFD1316038.1"/>
    </source>
</evidence>